<gene>
    <name evidence="1" type="ORF">BG61_29570</name>
</gene>
<evidence type="ECO:0000313" key="1">
    <source>
        <dbReference type="EMBL" id="KDR39855.1"/>
    </source>
</evidence>
<keyword evidence="2" id="KW-1185">Reference proteome</keyword>
<protein>
    <submittedName>
        <fullName evidence="1">Uncharacterized protein</fullName>
    </submittedName>
</protein>
<sequence>MSTETITHDSVTRLVEAGAIRAAQVVGQPGGWGVIFKYGTLERPLAAQRGNVRVFRRFEAIVAYLRDMGIVHFEVDAADYDPHAPASARSESNAERARAQMKAAHEAAAYDKWFRAEITAAIAEADDPATQKVAHEVVAEALQAGDAAALRALAGRATSKPAAKTRRKARA</sequence>
<dbReference type="AlphaFoldDB" id="A0A069PGX3"/>
<reference evidence="1 2" key="1">
    <citation type="submission" date="2014-03" db="EMBL/GenBank/DDBJ databases">
        <title>Draft Genome Sequences of Four Burkholderia Strains.</title>
        <authorList>
            <person name="Liu X.Y."/>
            <person name="Li C.X."/>
            <person name="Xu J.H."/>
        </authorList>
    </citation>
    <scope>NUCLEOTIDE SEQUENCE [LARGE SCALE GENOMIC DNA]</scope>
    <source>
        <strain evidence="1 2">DSM 50014</strain>
    </source>
</reference>
<name>A0A069PGX3_9BURK</name>
<comment type="caution">
    <text evidence="1">The sequence shown here is derived from an EMBL/GenBank/DDBJ whole genome shotgun (WGS) entry which is preliminary data.</text>
</comment>
<dbReference type="Proteomes" id="UP000027466">
    <property type="component" value="Unassembled WGS sequence"/>
</dbReference>
<dbReference type="Gene3D" id="6.20.450.20">
    <property type="match status" value="1"/>
</dbReference>
<dbReference type="EMBL" id="JFHC01000050">
    <property type="protein sequence ID" value="KDR39855.1"/>
    <property type="molecule type" value="Genomic_DNA"/>
</dbReference>
<accession>A0A069PGX3</accession>
<dbReference type="RefSeq" id="WP_051672795.1">
    <property type="nucleotide sequence ID" value="NZ_CADFFX010000013.1"/>
</dbReference>
<organism evidence="1 2">
    <name type="scientific">Caballeronia glathei</name>
    <dbReference type="NCBI Taxonomy" id="60547"/>
    <lineage>
        <taxon>Bacteria</taxon>
        <taxon>Pseudomonadati</taxon>
        <taxon>Pseudomonadota</taxon>
        <taxon>Betaproteobacteria</taxon>
        <taxon>Burkholderiales</taxon>
        <taxon>Burkholderiaceae</taxon>
        <taxon>Caballeronia</taxon>
    </lineage>
</organism>
<evidence type="ECO:0000313" key="2">
    <source>
        <dbReference type="Proteomes" id="UP000027466"/>
    </source>
</evidence>
<proteinExistence type="predicted"/>